<dbReference type="Gene3D" id="1.20.1050.10">
    <property type="match status" value="1"/>
</dbReference>
<feature type="domain" description="GST C-terminal" evidence="2">
    <location>
        <begin position="89"/>
        <end position="205"/>
    </location>
</feature>
<keyword evidence="4" id="KW-1185">Reference proteome</keyword>
<evidence type="ECO:0000259" key="2">
    <source>
        <dbReference type="PROSITE" id="PS50405"/>
    </source>
</evidence>
<dbReference type="PANTHER" id="PTHR43986">
    <property type="entry name" value="ELONGATION FACTOR 1-GAMMA"/>
    <property type="match status" value="1"/>
</dbReference>
<dbReference type="InterPro" id="IPR004046">
    <property type="entry name" value="GST_C"/>
</dbReference>
<accession>A0A875S404</accession>
<dbReference type="RefSeq" id="XP_038779198.1">
    <property type="nucleotide sequence ID" value="XM_038923270.1"/>
</dbReference>
<dbReference type="FunFam" id="3.40.30.10:FF:000142">
    <property type="entry name" value="Elongation factor 1 gamma"/>
    <property type="match status" value="1"/>
</dbReference>
<dbReference type="GeneID" id="62196391"/>
<dbReference type="KEGG" id="bnn:FOA43_002990"/>
<comment type="similarity">
    <text evidence="1">Belongs to the GST superfamily.</text>
</comment>
<evidence type="ECO:0000313" key="4">
    <source>
        <dbReference type="Proteomes" id="UP000662931"/>
    </source>
</evidence>
<dbReference type="InterPro" id="IPR010987">
    <property type="entry name" value="Glutathione-S-Trfase_C-like"/>
</dbReference>
<dbReference type="Proteomes" id="UP000662931">
    <property type="component" value="Chromosome 3"/>
</dbReference>
<dbReference type="EMBL" id="CP064814">
    <property type="protein sequence ID" value="QPG75633.1"/>
    <property type="molecule type" value="Genomic_DNA"/>
</dbReference>
<dbReference type="SUPFAM" id="SSF47616">
    <property type="entry name" value="GST C-terminal domain-like"/>
    <property type="match status" value="1"/>
</dbReference>
<dbReference type="Pfam" id="PF00043">
    <property type="entry name" value="GST_C"/>
    <property type="match status" value="1"/>
</dbReference>
<dbReference type="Gene3D" id="3.40.30.10">
    <property type="entry name" value="Glutaredoxin"/>
    <property type="match status" value="1"/>
</dbReference>
<sequence length="205" mass="23315">MTESTTPIGTIYLLINSPRSAIYPALIKYLGLNIAITDNRQPHFSEAFPLHKCPAFESKDGWKLHETLAIMEYFISLKPQCKYNFWGNSPRQKAKVWQWLSFTNTDCVASVARLVYGSSTPESITANQAVVERNLLEFDAQLCKTAYLTGSECTLADVFAAFLFAPFIDKSFMKTFLLAHPITKKWLQNLFDNEKIVSPFLKDKI</sequence>
<dbReference type="GO" id="GO:0006414">
    <property type="term" value="P:translational elongation"/>
    <property type="evidence" value="ECO:0007669"/>
    <property type="project" value="TreeGrafter"/>
</dbReference>
<dbReference type="InterPro" id="IPR036282">
    <property type="entry name" value="Glutathione-S-Trfase_C_sf"/>
</dbReference>
<gene>
    <name evidence="3" type="ORF">FOA43_002990</name>
</gene>
<dbReference type="Pfam" id="PF02798">
    <property type="entry name" value="GST_N"/>
    <property type="match status" value="1"/>
</dbReference>
<dbReference type="AlphaFoldDB" id="A0A875S404"/>
<dbReference type="PROSITE" id="PS50405">
    <property type="entry name" value="GST_CTER"/>
    <property type="match status" value="1"/>
</dbReference>
<reference evidence="3" key="1">
    <citation type="submission" date="2020-10" db="EMBL/GenBank/DDBJ databases">
        <authorList>
            <person name="Roach M.J.R."/>
        </authorList>
    </citation>
    <scope>NUCLEOTIDE SEQUENCE</scope>
    <source>
        <strain evidence="3">CBS 1945</strain>
    </source>
</reference>
<dbReference type="InterPro" id="IPR004045">
    <property type="entry name" value="Glutathione_S-Trfase_N"/>
</dbReference>
<protein>
    <recommendedName>
        <fullName evidence="2">GST C-terminal domain-containing protein</fullName>
    </recommendedName>
</protein>
<dbReference type="GO" id="GO:0005634">
    <property type="term" value="C:nucleus"/>
    <property type="evidence" value="ECO:0007669"/>
    <property type="project" value="TreeGrafter"/>
</dbReference>
<proteinExistence type="inferred from homology"/>
<dbReference type="InterPro" id="IPR050802">
    <property type="entry name" value="EF-GSTs"/>
</dbReference>
<organism evidence="3 4">
    <name type="scientific">Eeniella nana</name>
    <name type="common">Yeast</name>
    <name type="synonym">Brettanomyces nanus</name>
    <dbReference type="NCBI Taxonomy" id="13502"/>
    <lineage>
        <taxon>Eukaryota</taxon>
        <taxon>Fungi</taxon>
        <taxon>Dikarya</taxon>
        <taxon>Ascomycota</taxon>
        <taxon>Saccharomycotina</taxon>
        <taxon>Pichiomycetes</taxon>
        <taxon>Pichiales</taxon>
        <taxon>Pichiaceae</taxon>
        <taxon>Brettanomyces</taxon>
    </lineage>
</organism>
<dbReference type="InterPro" id="IPR036249">
    <property type="entry name" value="Thioredoxin-like_sf"/>
</dbReference>
<evidence type="ECO:0000256" key="1">
    <source>
        <dbReference type="RuleBase" id="RU003494"/>
    </source>
</evidence>
<dbReference type="GO" id="GO:0005737">
    <property type="term" value="C:cytoplasm"/>
    <property type="evidence" value="ECO:0007669"/>
    <property type="project" value="TreeGrafter"/>
</dbReference>
<evidence type="ECO:0000313" key="3">
    <source>
        <dbReference type="EMBL" id="QPG75633.1"/>
    </source>
</evidence>
<name>A0A875S404_EENNA</name>
<dbReference type="SUPFAM" id="SSF52833">
    <property type="entry name" value="Thioredoxin-like"/>
    <property type="match status" value="1"/>
</dbReference>
<dbReference type="OrthoDB" id="249703at2759"/>
<dbReference type="PANTHER" id="PTHR43986:SF1">
    <property type="entry name" value="ELONGATION FACTOR 1-GAMMA"/>
    <property type="match status" value="1"/>
</dbReference>